<reference evidence="8" key="1">
    <citation type="submission" date="2020-04" db="EMBL/GenBank/DDBJ databases">
        <authorList>
            <person name="Alioto T."/>
            <person name="Alioto T."/>
            <person name="Gomez Garrido J."/>
        </authorList>
    </citation>
    <scope>NUCLEOTIDE SEQUENCE</scope>
    <source>
        <strain evidence="8">A484AB</strain>
    </source>
</reference>
<dbReference type="FunFam" id="3.40.50.300:FF:001366">
    <property type="entry name" value="ATP binding protein, putative"/>
    <property type="match status" value="1"/>
</dbReference>
<dbReference type="InterPro" id="IPR027417">
    <property type="entry name" value="P-loop_NTPase"/>
</dbReference>
<evidence type="ECO:0000256" key="7">
    <source>
        <dbReference type="ARBA" id="ARBA00022859"/>
    </source>
</evidence>
<keyword evidence="4" id="KW-0677">Repeat</keyword>
<dbReference type="InterPro" id="IPR000967">
    <property type="entry name" value="Znf_NFX1"/>
</dbReference>
<dbReference type="InterPro" id="IPR013320">
    <property type="entry name" value="ConA-like_dom_sf"/>
</dbReference>
<dbReference type="GO" id="GO:0002376">
    <property type="term" value="P:immune system process"/>
    <property type="evidence" value="ECO:0007669"/>
    <property type="project" value="UniProtKB-KW"/>
</dbReference>
<evidence type="ECO:0000313" key="9">
    <source>
        <dbReference type="Proteomes" id="UP001152795"/>
    </source>
</evidence>
<dbReference type="GO" id="GO:0004386">
    <property type="term" value="F:helicase activity"/>
    <property type="evidence" value="ECO:0007669"/>
    <property type="project" value="InterPro"/>
</dbReference>
<dbReference type="Pfam" id="PF13087">
    <property type="entry name" value="AAA_12"/>
    <property type="match status" value="1"/>
</dbReference>
<proteinExistence type="predicted"/>
<keyword evidence="7" id="KW-0391">Immunity</keyword>
<dbReference type="CDD" id="cd18808">
    <property type="entry name" value="SF1_C_Upf1"/>
    <property type="match status" value="1"/>
</dbReference>
<keyword evidence="2" id="KW-0963">Cytoplasm</keyword>
<keyword evidence="9" id="KW-1185">Reference proteome</keyword>
<dbReference type="Gene3D" id="2.60.120.200">
    <property type="match status" value="1"/>
</dbReference>
<dbReference type="Gene3D" id="3.40.50.300">
    <property type="entry name" value="P-loop containing nucleotide triphosphate hydrolases"/>
    <property type="match status" value="2"/>
</dbReference>
<keyword evidence="6" id="KW-0862">Zinc</keyword>
<keyword evidence="5" id="KW-0863">Zinc-finger</keyword>
<sequence>KLEISSNVIRKCWQNILYERTLQRTGVVHQHHFSSLMRPFITFGGGQPEQGSVVLQWLNLVAGNEGAEQEELVLFGEEISFNGMQMVNRDTLPLANVDFSLSVNIKTSQGGSIISNLPENRRWRNVSKALCVDPTAGVVKFISGENILCESFSRVNDDKWHEIAVVYSNDDKSLALYVDKGLEGRLNYRLPEESQEYDMKIGAAPLHSGHGIGNFVGSMKKFVYYRSTKYNDMVRGDGNVEYEIDFMQDQRRIEDGDDTFKNQGVLVPDDFDVVDPSKLAQGQGSSEWQVQDKKRARSKIIFEIRRQLQSEDIMSDEEEIGIRDVWQLQIKNRWRLYRKWVRNISQQHQNTIASVQAEYDRGIKELQELWNAQNYELLREAHVIGMTTTGAAKYRNLLHRIKPKITIVEEAAEVLESHIVTALTGGCEHLILIGDHKQLRPKPTVFQLGLDYQLDISLFERMVENNMPFACLKAQHRMRPEISVMMRPIYNNLIDHESVLHFETIKGINKNIFFVDHQVKEDALDENQSHSNIHEAKFIGSLCQYLLQQGYSPSQITVLTPYSGQLFQLKKFIPNKDGLRVCVVDNFQGEENEIILLSLVRSQDITTKEKRDIRRLIGFLAIDNRICVSLSRAKKGFFCIGNLTLMRAANDLWSKILDDMEQRGCVGKSLPLACQNHPTTITHVSNDYDFNKAPNGGCNVPCGTRLVCGHRCEQLCHPTDPNHEEYDCRKPCPKTCERGHRCKRRCYQECNKCMDETFKVIPRCQHRLVMPCHQDPSTFQCTKPCPKKLRCGHACPNKCGEPCARKCIEEVLKPWSPCHHTCKTRCHVDPAKTECPHPCKSLLTCEHICQGTCGGCKHGRVHQPCASKCGRVMFCDHNCKVPCTKNCPPCPEKCENRCSHSDCHYKCGQPCTECNESCQWKCRHWKCTKLCGEMCNRPRCSEPCMKRLKKCGHRCAGLCGEPCPKKCLVCDKDELTEIFFGYEDEEGARFLELADCGHVFEVNGMDGYIDTQEKEMKKGQSTSIQMIKCPRCKKAIRTSLRYGNIIKAILQDFEGVKKTISSRGAASIRMFGAKVRQDIASGHMESEFPAEILNIERKLERLTTSEEQNVIKNQVQFLKFMTKLKEIINRAESVKRRPVHHRNYFWEDDVSTDDPEIELMKCELDGLLKWVMKDRRRFSEQELEEFNEELHRAWLMLSYLALKLEIRKGKINLSESETRYMAYVTGNLETGAKLSEKIKKNCSTCLEHITRNKALGVKYTAITEEEKKIIVKAIGLAQGHWFKCPKGHIYCIGECGGATQEGKCPECGTKIGGTQHRLVSDNSLAPEMDGARHAAWSDTANNMRNWDINW</sequence>
<feature type="non-terminal residue" evidence="8">
    <location>
        <position position="1"/>
    </location>
</feature>
<name>A0A6S7H9U7_PARCT</name>
<dbReference type="InterPro" id="IPR045055">
    <property type="entry name" value="DNA2/NAM7-like"/>
</dbReference>
<dbReference type="Proteomes" id="UP001152795">
    <property type="component" value="Unassembled WGS sequence"/>
</dbReference>
<dbReference type="SMART" id="SM00438">
    <property type="entry name" value="ZnF_NFX"/>
    <property type="match status" value="4"/>
</dbReference>
<evidence type="ECO:0000313" key="8">
    <source>
        <dbReference type="EMBL" id="CAB4001664.1"/>
    </source>
</evidence>
<dbReference type="SUPFAM" id="SSF52540">
    <property type="entry name" value="P-loop containing nucleoside triphosphate hydrolases"/>
    <property type="match status" value="1"/>
</dbReference>
<dbReference type="PANTHER" id="PTHR10887">
    <property type="entry name" value="DNA2/NAM7 HELICASE FAMILY"/>
    <property type="match status" value="1"/>
</dbReference>
<dbReference type="OrthoDB" id="2423195at2759"/>
<dbReference type="GO" id="GO:0008270">
    <property type="term" value="F:zinc ion binding"/>
    <property type="evidence" value="ECO:0007669"/>
    <property type="project" value="UniProtKB-KW"/>
</dbReference>
<dbReference type="InterPro" id="IPR041679">
    <property type="entry name" value="DNA2/NAM7-like_C"/>
</dbReference>
<dbReference type="EMBL" id="CACRXK020004150">
    <property type="protein sequence ID" value="CAB4001664.1"/>
    <property type="molecule type" value="Genomic_DNA"/>
</dbReference>
<dbReference type="GO" id="GO:0031048">
    <property type="term" value="P:regulatory ncRNA-mediated heterochromatin formation"/>
    <property type="evidence" value="ECO:0007669"/>
    <property type="project" value="TreeGrafter"/>
</dbReference>
<evidence type="ECO:0000256" key="2">
    <source>
        <dbReference type="ARBA" id="ARBA00022490"/>
    </source>
</evidence>
<dbReference type="Pfam" id="PF13086">
    <property type="entry name" value="AAA_11"/>
    <property type="match status" value="1"/>
</dbReference>
<comment type="subcellular location">
    <subcellularLocation>
        <location evidence="1">Cytoplasm</location>
    </subcellularLocation>
</comment>
<protein>
    <submittedName>
        <fullName evidence="8">NFX1-type zinc finger-containing 1-like</fullName>
    </submittedName>
</protein>
<comment type="caution">
    <text evidence="8">The sequence shown here is derived from an EMBL/GenBank/DDBJ whole genome shotgun (WGS) entry which is preliminary data.</text>
</comment>
<keyword evidence="3" id="KW-0479">Metal-binding</keyword>
<evidence type="ECO:0000256" key="6">
    <source>
        <dbReference type="ARBA" id="ARBA00022833"/>
    </source>
</evidence>
<dbReference type="InterPro" id="IPR041677">
    <property type="entry name" value="DNA2/NAM7_AAA_11"/>
</dbReference>
<evidence type="ECO:0000256" key="5">
    <source>
        <dbReference type="ARBA" id="ARBA00022771"/>
    </source>
</evidence>
<dbReference type="InterPro" id="IPR046439">
    <property type="entry name" value="ZF_RZ_dom"/>
</dbReference>
<dbReference type="PROSITE" id="PS51981">
    <property type="entry name" value="ZF_RZ"/>
    <property type="match status" value="1"/>
</dbReference>
<dbReference type="Pfam" id="PF20173">
    <property type="entry name" value="ZnF_RZ-type"/>
    <property type="match status" value="1"/>
</dbReference>
<dbReference type="PANTHER" id="PTHR10887:SF341">
    <property type="entry name" value="NFX1-TYPE ZINC FINGER-CONTAINING PROTEIN 1"/>
    <property type="match status" value="1"/>
</dbReference>
<dbReference type="InterPro" id="IPR047187">
    <property type="entry name" value="SF1_C_Upf1"/>
</dbReference>
<evidence type="ECO:0000256" key="1">
    <source>
        <dbReference type="ARBA" id="ARBA00004496"/>
    </source>
</evidence>
<evidence type="ECO:0000256" key="4">
    <source>
        <dbReference type="ARBA" id="ARBA00022737"/>
    </source>
</evidence>
<organism evidence="8 9">
    <name type="scientific">Paramuricea clavata</name>
    <name type="common">Red gorgonian</name>
    <name type="synonym">Violescent sea-whip</name>
    <dbReference type="NCBI Taxonomy" id="317549"/>
    <lineage>
        <taxon>Eukaryota</taxon>
        <taxon>Metazoa</taxon>
        <taxon>Cnidaria</taxon>
        <taxon>Anthozoa</taxon>
        <taxon>Octocorallia</taxon>
        <taxon>Malacalcyonacea</taxon>
        <taxon>Plexauridae</taxon>
        <taxon>Paramuricea</taxon>
    </lineage>
</organism>
<dbReference type="GO" id="GO:0005737">
    <property type="term" value="C:cytoplasm"/>
    <property type="evidence" value="ECO:0007669"/>
    <property type="project" value="UniProtKB-SubCell"/>
</dbReference>
<evidence type="ECO:0000256" key="3">
    <source>
        <dbReference type="ARBA" id="ARBA00022723"/>
    </source>
</evidence>
<gene>
    <name evidence="8" type="ORF">PACLA_8A029328</name>
</gene>
<dbReference type="SUPFAM" id="SSF49899">
    <property type="entry name" value="Concanavalin A-like lectins/glucanases"/>
    <property type="match status" value="1"/>
</dbReference>
<dbReference type="GO" id="GO:0031380">
    <property type="term" value="C:nuclear RNA-directed RNA polymerase complex"/>
    <property type="evidence" value="ECO:0007669"/>
    <property type="project" value="TreeGrafter"/>
</dbReference>
<accession>A0A6S7H9U7</accession>